<evidence type="ECO:0000259" key="4">
    <source>
        <dbReference type="Pfam" id="PF00535"/>
    </source>
</evidence>
<dbReference type="Pfam" id="PF00535">
    <property type="entry name" value="Glycos_transf_2"/>
    <property type="match status" value="1"/>
</dbReference>
<dbReference type="SUPFAM" id="SSF53448">
    <property type="entry name" value="Nucleotide-diphospho-sugar transferases"/>
    <property type="match status" value="1"/>
</dbReference>
<evidence type="ECO:0000313" key="5">
    <source>
        <dbReference type="EMBL" id="OGH92875.1"/>
    </source>
</evidence>
<evidence type="ECO:0000256" key="2">
    <source>
        <dbReference type="ARBA" id="ARBA00022676"/>
    </source>
</evidence>
<dbReference type="GO" id="GO:0006488">
    <property type="term" value="P:dolichol-linked oligosaccharide biosynthetic process"/>
    <property type="evidence" value="ECO:0007669"/>
    <property type="project" value="TreeGrafter"/>
</dbReference>
<dbReference type="Gene3D" id="3.90.550.10">
    <property type="entry name" value="Spore Coat Polysaccharide Biosynthesis Protein SpsA, Chain A"/>
    <property type="match status" value="1"/>
</dbReference>
<dbReference type="InterPro" id="IPR029044">
    <property type="entry name" value="Nucleotide-diphossugar_trans"/>
</dbReference>
<dbReference type="GO" id="GO:0004582">
    <property type="term" value="F:dolichyl-phosphate beta-D-mannosyltransferase activity"/>
    <property type="evidence" value="ECO:0007669"/>
    <property type="project" value="InterPro"/>
</dbReference>
<proteinExistence type="inferred from homology"/>
<dbReference type="EMBL" id="MFRA01000005">
    <property type="protein sequence ID" value="OGH92875.1"/>
    <property type="molecule type" value="Genomic_DNA"/>
</dbReference>
<dbReference type="GO" id="GO:0006506">
    <property type="term" value="P:GPI anchor biosynthetic process"/>
    <property type="evidence" value="ECO:0007669"/>
    <property type="project" value="TreeGrafter"/>
</dbReference>
<organism evidence="5 6">
    <name type="scientific">Candidatus Magasanikbacteria bacterium RIFOXYD1_FULL_40_23</name>
    <dbReference type="NCBI Taxonomy" id="1798705"/>
    <lineage>
        <taxon>Bacteria</taxon>
        <taxon>Candidatus Magasanikiibacteriota</taxon>
    </lineage>
</organism>
<protein>
    <recommendedName>
        <fullName evidence="4">Glycosyltransferase 2-like domain-containing protein</fullName>
    </recommendedName>
</protein>
<sequence length="230" mass="26452">MLRVSIVIPTYNEAKNLPLLAEEIFGVVDRNQFDVELIIVDDNSPDGTGAVADDLAKKYPIQVIHRAGKLGLGSAVREGFAKSNREVLGVMDADLSHDPQHLNQMLSLLSEYDLVVGSRFEQGSTVEQWKWWRRIISQVGVFVTYMLTGVKDPLSGFFFFRRFILANVELSTTGYKILLEILVKGNHKKVKEIPFRFRIRKFSTSKLDKKEYWLFLKQIISYSLYKIFKK</sequence>
<dbReference type="CDD" id="cd06442">
    <property type="entry name" value="DPM1_like"/>
    <property type="match status" value="1"/>
</dbReference>
<comment type="caution">
    <text evidence="5">The sequence shown here is derived from an EMBL/GenBank/DDBJ whole genome shotgun (WGS) entry which is preliminary data.</text>
</comment>
<accession>A0A1F6P9L1</accession>
<feature type="domain" description="Glycosyltransferase 2-like" evidence="4">
    <location>
        <begin position="5"/>
        <end position="164"/>
    </location>
</feature>
<evidence type="ECO:0000256" key="1">
    <source>
        <dbReference type="ARBA" id="ARBA00006739"/>
    </source>
</evidence>
<gene>
    <name evidence="5" type="ORF">A2563_04390</name>
</gene>
<evidence type="ECO:0000256" key="3">
    <source>
        <dbReference type="ARBA" id="ARBA00022679"/>
    </source>
</evidence>
<dbReference type="InterPro" id="IPR001173">
    <property type="entry name" value="Glyco_trans_2-like"/>
</dbReference>
<dbReference type="GO" id="GO:0016020">
    <property type="term" value="C:membrane"/>
    <property type="evidence" value="ECO:0007669"/>
    <property type="project" value="GOC"/>
</dbReference>
<dbReference type="InterPro" id="IPR039528">
    <property type="entry name" value="DPM1-like"/>
</dbReference>
<reference evidence="5 6" key="1">
    <citation type="journal article" date="2016" name="Nat. Commun.">
        <title>Thousands of microbial genomes shed light on interconnected biogeochemical processes in an aquifer system.</title>
        <authorList>
            <person name="Anantharaman K."/>
            <person name="Brown C.T."/>
            <person name="Hug L.A."/>
            <person name="Sharon I."/>
            <person name="Castelle C.J."/>
            <person name="Probst A.J."/>
            <person name="Thomas B.C."/>
            <person name="Singh A."/>
            <person name="Wilkins M.J."/>
            <person name="Karaoz U."/>
            <person name="Brodie E.L."/>
            <person name="Williams K.H."/>
            <person name="Hubbard S.S."/>
            <person name="Banfield J.F."/>
        </authorList>
    </citation>
    <scope>NUCLEOTIDE SEQUENCE [LARGE SCALE GENOMIC DNA]</scope>
</reference>
<keyword evidence="2" id="KW-0328">Glycosyltransferase</keyword>
<dbReference type="GO" id="GO:0035269">
    <property type="term" value="P:protein O-linked glycosylation via mannose"/>
    <property type="evidence" value="ECO:0007669"/>
    <property type="project" value="TreeGrafter"/>
</dbReference>
<dbReference type="PANTHER" id="PTHR43398">
    <property type="entry name" value="DOLICHOL-PHOSPHATE MANNOSYLTRANSFERASE SUBUNIT 1"/>
    <property type="match status" value="1"/>
</dbReference>
<comment type="similarity">
    <text evidence="1">Belongs to the glycosyltransferase 2 family.</text>
</comment>
<keyword evidence="3" id="KW-0808">Transferase</keyword>
<dbReference type="PANTHER" id="PTHR43398:SF1">
    <property type="entry name" value="DOLICHOL-PHOSPHATE MANNOSYLTRANSFERASE SUBUNIT 1"/>
    <property type="match status" value="1"/>
</dbReference>
<evidence type="ECO:0000313" key="6">
    <source>
        <dbReference type="Proteomes" id="UP000176634"/>
    </source>
</evidence>
<dbReference type="STRING" id="1798705.A2563_04390"/>
<dbReference type="Proteomes" id="UP000176634">
    <property type="component" value="Unassembled WGS sequence"/>
</dbReference>
<dbReference type="AlphaFoldDB" id="A0A1F6P9L1"/>
<name>A0A1F6P9L1_9BACT</name>